<dbReference type="PANTHER" id="PTHR48100:SF1">
    <property type="entry name" value="HISTIDINE PHOSPHATASE FAMILY PROTEIN-RELATED"/>
    <property type="match status" value="1"/>
</dbReference>
<dbReference type="OrthoDB" id="9782128at2"/>
<accession>A0A0R1U2S0</accession>
<evidence type="ECO:0000256" key="2">
    <source>
        <dbReference type="PIRSR" id="PIRSR613078-2"/>
    </source>
</evidence>
<organism evidence="3 4">
    <name type="scientific">Ligilactobacillus apodemi DSM 16634 = JCM 16172</name>
    <dbReference type="NCBI Taxonomy" id="1423724"/>
    <lineage>
        <taxon>Bacteria</taxon>
        <taxon>Bacillati</taxon>
        <taxon>Bacillota</taxon>
        <taxon>Bacilli</taxon>
        <taxon>Lactobacillales</taxon>
        <taxon>Lactobacillaceae</taxon>
        <taxon>Ligilactobacillus</taxon>
    </lineage>
</organism>
<dbReference type="STRING" id="1423724.FC32_GL001849"/>
<dbReference type="InterPro" id="IPR029033">
    <property type="entry name" value="His_PPase_superfam"/>
</dbReference>
<feature type="binding site" evidence="2">
    <location>
        <begin position="8"/>
        <end position="15"/>
    </location>
    <ligand>
        <name>substrate</name>
    </ligand>
</feature>
<name>A0A0R1U2S0_9LACO</name>
<proteinExistence type="predicted"/>
<dbReference type="SMART" id="SM00855">
    <property type="entry name" value="PGAM"/>
    <property type="match status" value="1"/>
</dbReference>
<evidence type="ECO:0000313" key="4">
    <source>
        <dbReference type="Proteomes" id="UP000051324"/>
    </source>
</evidence>
<dbReference type="eggNOG" id="COG0406">
    <property type="taxonomic scope" value="Bacteria"/>
</dbReference>
<dbReference type="EMBL" id="AZFT01000006">
    <property type="protein sequence ID" value="KRL87230.1"/>
    <property type="molecule type" value="Genomic_DNA"/>
</dbReference>
<dbReference type="InterPro" id="IPR013078">
    <property type="entry name" value="His_Pase_superF_clade-1"/>
</dbReference>
<dbReference type="SUPFAM" id="SSF53254">
    <property type="entry name" value="Phosphoglycerate mutase-like"/>
    <property type="match status" value="1"/>
</dbReference>
<dbReference type="Pfam" id="PF00300">
    <property type="entry name" value="His_Phos_1"/>
    <property type="match status" value="1"/>
</dbReference>
<dbReference type="Proteomes" id="UP000051324">
    <property type="component" value="Unassembled WGS sequence"/>
</dbReference>
<sequence length="206" mass="23069">MTNLYFVRHGKTQFNQAGKIQGAIMDSPLLPQSIADAKKTGKALATVDFAKVFSSPQKRALDTGKYIVEQFKKPVEIETLPALKEFNFGAWDGDLVSEHINDKLWQTFKTDPDNFDGSSFGAESYADLTERVENALAKIVSTYPNDNILLTAHALVITFAVKHLLGKDYRTIREEGLVANTSITVLETPDFKEFSLVKWNETKHLN</sequence>
<gene>
    <name evidence="3" type="ORF">FC32_GL001849</name>
</gene>
<feature type="binding site" evidence="2">
    <location>
        <position position="59"/>
    </location>
    <ligand>
        <name>substrate</name>
    </ligand>
</feature>
<reference evidence="3 4" key="1">
    <citation type="journal article" date="2015" name="Genome Announc.">
        <title>Expanding the biotechnology potential of lactobacilli through comparative genomics of 213 strains and associated genera.</title>
        <authorList>
            <person name="Sun Z."/>
            <person name="Harris H.M."/>
            <person name="McCann A."/>
            <person name="Guo C."/>
            <person name="Argimon S."/>
            <person name="Zhang W."/>
            <person name="Yang X."/>
            <person name="Jeffery I.B."/>
            <person name="Cooney J.C."/>
            <person name="Kagawa T.F."/>
            <person name="Liu W."/>
            <person name="Song Y."/>
            <person name="Salvetti E."/>
            <person name="Wrobel A."/>
            <person name="Rasinkangas P."/>
            <person name="Parkhill J."/>
            <person name="Rea M.C."/>
            <person name="O'Sullivan O."/>
            <person name="Ritari J."/>
            <person name="Douillard F.P."/>
            <person name="Paul Ross R."/>
            <person name="Yang R."/>
            <person name="Briner A.E."/>
            <person name="Felis G.E."/>
            <person name="de Vos W.M."/>
            <person name="Barrangou R."/>
            <person name="Klaenhammer T.R."/>
            <person name="Caufield P.W."/>
            <person name="Cui Y."/>
            <person name="Zhang H."/>
            <person name="O'Toole P.W."/>
        </authorList>
    </citation>
    <scope>NUCLEOTIDE SEQUENCE [LARGE SCALE GENOMIC DNA]</scope>
    <source>
        <strain evidence="3 4">DSM 16634</strain>
    </source>
</reference>
<dbReference type="RefSeq" id="WP_025087324.1">
    <property type="nucleotide sequence ID" value="NZ_AZFT01000006.1"/>
</dbReference>
<dbReference type="Gene3D" id="3.40.50.1240">
    <property type="entry name" value="Phosphoglycerate mutase-like"/>
    <property type="match status" value="1"/>
</dbReference>
<protein>
    <submittedName>
        <fullName evidence="3">Phosphoglycerate mutase</fullName>
    </submittedName>
</protein>
<dbReference type="CDD" id="cd07067">
    <property type="entry name" value="HP_PGM_like"/>
    <property type="match status" value="1"/>
</dbReference>
<comment type="caution">
    <text evidence="3">The sequence shown here is derived from an EMBL/GenBank/DDBJ whole genome shotgun (WGS) entry which is preliminary data.</text>
</comment>
<keyword evidence="4" id="KW-1185">Reference proteome</keyword>
<dbReference type="AlphaFoldDB" id="A0A0R1U2S0"/>
<feature type="active site" description="Tele-phosphohistidine intermediate" evidence="1">
    <location>
        <position position="9"/>
    </location>
</feature>
<dbReference type="GO" id="GO:0016791">
    <property type="term" value="F:phosphatase activity"/>
    <property type="evidence" value="ECO:0007669"/>
    <property type="project" value="TreeGrafter"/>
</dbReference>
<dbReference type="InterPro" id="IPR050275">
    <property type="entry name" value="PGM_Phosphatase"/>
</dbReference>
<evidence type="ECO:0000313" key="3">
    <source>
        <dbReference type="EMBL" id="KRL87230.1"/>
    </source>
</evidence>
<dbReference type="GO" id="GO:0005737">
    <property type="term" value="C:cytoplasm"/>
    <property type="evidence" value="ECO:0007669"/>
    <property type="project" value="TreeGrafter"/>
</dbReference>
<dbReference type="PATRIC" id="fig|1423724.4.peg.1926"/>
<evidence type="ECO:0000256" key="1">
    <source>
        <dbReference type="PIRSR" id="PIRSR613078-1"/>
    </source>
</evidence>
<feature type="active site" description="Proton donor/acceptor" evidence="1">
    <location>
        <position position="85"/>
    </location>
</feature>
<dbReference type="PANTHER" id="PTHR48100">
    <property type="entry name" value="BROAD-SPECIFICITY PHOSPHATASE YOR283W-RELATED"/>
    <property type="match status" value="1"/>
</dbReference>